<reference evidence="2" key="1">
    <citation type="submission" date="2018-04" db="EMBL/GenBank/DDBJ databases">
        <authorList>
            <person name="Watanabe M."/>
            <person name="Kojima H."/>
        </authorList>
    </citation>
    <scope>NUCLEOTIDE SEQUENCE [LARGE SCALE GENOMIC DNA]</scope>
    <source>
        <strain evidence="2">Dysh456</strain>
    </source>
</reference>
<sequence length="82" mass="8943">MWVAIAGAWCSLVTGVAGLCFSAVGFWVPSACRRPGSTISPRDAGSCWFVPSACRRPGYFLLLARRESSQRERHPDEAPCRA</sequence>
<evidence type="ECO:0000313" key="2">
    <source>
        <dbReference type="Proteomes" id="UP000270530"/>
    </source>
</evidence>
<keyword evidence="2" id="KW-1185">Reference proteome</keyword>
<dbReference type="EMBL" id="AP018560">
    <property type="protein sequence ID" value="BBD80771.1"/>
    <property type="molecule type" value="Genomic_DNA"/>
</dbReference>
<reference evidence="2" key="2">
    <citation type="submission" date="2018-06" db="EMBL/GenBank/DDBJ databases">
        <title>Genome sequence of Rhodanobacteraceae bacterium strain Dysh456.</title>
        <authorList>
            <person name="Fukui M."/>
        </authorList>
    </citation>
    <scope>NUCLEOTIDE SEQUENCE [LARGE SCALE GENOMIC DNA]</scope>
    <source>
        <strain evidence="2">Dysh456</strain>
    </source>
</reference>
<proteinExistence type="predicted"/>
<gene>
    <name evidence="1" type="ORF">ALSL_2145</name>
</gene>
<protein>
    <submittedName>
        <fullName evidence="1">Uncharacterized protein</fullName>
    </submittedName>
</protein>
<dbReference type="Proteomes" id="UP000270530">
    <property type="component" value="Chromosome"/>
</dbReference>
<dbReference type="AlphaFoldDB" id="A0A2Z6E7T6"/>
<dbReference type="KEGG" id="rbd:ALSL_2145"/>
<evidence type="ECO:0000313" key="1">
    <source>
        <dbReference type="EMBL" id="BBD80771.1"/>
    </source>
</evidence>
<name>A0A2Z6E7T6_9GAMM</name>
<accession>A0A2Z6E7T6</accession>
<organism evidence="1 2">
    <name type="scientific">Aerosticca soli</name>
    <dbReference type="NCBI Taxonomy" id="2010829"/>
    <lineage>
        <taxon>Bacteria</taxon>
        <taxon>Pseudomonadati</taxon>
        <taxon>Pseudomonadota</taxon>
        <taxon>Gammaproteobacteria</taxon>
        <taxon>Lysobacterales</taxon>
        <taxon>Rhodanobacteraceae</taxon>
        <taxon>Aerosticca</taxon>
    </lineage>
</organism>